<keyword evidence="2" id="KW-1185">Reference proteome</keyword>
<dbReference type="AlphaFoldDB" id="A0AAE1DST7"/>
<proteinExistence type="predicted"/>
<gene>
    <name evidence="1" type="ORF">RRG08_019067</name>
</gene>
<name>A0AAE1DST7_9GAST</name>
<evidence type="ECO:0000313" key="1">
    <source>
        <dbReference type="EMBL" id="KAK3781442.1"/>
    </source>
</evidence>
<organism evidence="1 2">
    <name type="scientific">Elysia crispata</name>
    <name type="common">lettuce slug</name>
    <dbReference type="NCBI Taxonomy" id="231223"/>
    <lineage>
        <taxon>Eukaryota</taxon>
        <taxon>Metazoa</taxon>
        <taxon>Spiralia</taxon>
        <taxon>Lophotrochozoa</taxon>
        <taxon>Mollusca</taxon>
        <taxon>Gastropoda</taxon>
        <taxon>Heterobranchia</taxon>
        <taxon>Euthyneura</taxon>
        <taxon>Panpulmonata</taxon>
        <taxon>Sacoglossa</taxon>
        <taxon>Placobranchoidea</taxon>
        <taxon>Plakobranchidae</taxon>
        <taxon>Elysia</taxon>
    </lineage>
</organism>
<protein>
    <submittedName>
        <fullName evidence="1">Uncharacterized protein</fullName>
    </submittedName>
</protein>
<evidence type="ECO:0000313" key="2">
    <source>
        <dbReference type="Proteomes" id="UP001283361"/>
    </source>
</evidence>
<sequence length="125" mass="14902">MILYLKDHQAEFEGIPSGKDYFRAITQKWKNCPEEEKLRSKCSSKYHKLSDSKKLKWILRAEKQLQNSIFRFFSGKIQIDSELSIAERSKKLSQLYRDLSEEELLTLKEDYRKVSFHPAAQFHEN</sequence>
<dbReference type="EMBL" id="JAWDGP010002624">
    <property type="protein sequence ID" value="KAK3781442.1"/>
    <property type="molecule type" value="Genomic_DNA"/>
</dbReference>
<reference evidence="1" key="1">
    <citation type="journal article" date="2023" name="G3 (Bethesda)">
        <title>A reference genome for the long-term kleptoplast-retaining sea slug Elysia crispata morphotype clarki.</title>
        <authorList>
            <person name="Eastman K.E."/>
            <person name="Pendleton A.L."/>
            <person name="Shaikh M.A."/>
            <person name="Suttiyut T."/>
            <person name="Ogas R."/>
            <person name="Tomko P."/>
            <person name="Gavelis G."/>
            <person name="Widhalm J.R."/>
            <person name="Wisecaver J.H."/>
        </authorList>
    </citation>
    <scope>NUCLEOTIDE SEQUENCE</scope>
    <source>
        <strain evidence="1">ECLA1</strain>
    </source>
</reference>
<comment type="caution">
    <text evidence="1">The sequence shown here is derived from an EMBL/GenBank/DDBJ whole genome shotgun (WGS) entry which is preliminary data.</text>
</comment>
<dbReference type="Proteomes" id="UP001283361">
    <property type="component" value="Unassembled WGS sequence"/>
</dbReference>
<accession>A0AAE1DST7</accession>